<dbReference type="GO" id="GO:0005525">
    <property type="term" value="F:GTP binding"/>
    <property type="evidence" value="ECO:0007669"/>
    <property type="project" value="InterPro"/>
</dbReference>
<dbReference type="InterPro" id="IPR031167">
    <property type="entry name" value="G_OBG"/>
</dbReference>
<dbReference type="GO" id="GO:0016887">
    <property type="term" value="F:ATP hydrolysis activity"/>
    <property type="evidence" value="ECO:0007669"/>
    <property type="project" value="UniProtKB-UniRule"/>
</dbReference>
<evidence type="ECO:0000256" key="4">
    <source>
        <dbReference type="ARBA" id="ARBA00022840"/>
    </source>
</evidence>
<dbReference type="FunFam" id="1.10.150.300:FF:000001">
    <property type="entry name" value="Ribosome-binding ATPase YchF"/>
    <property type="match status" value="1"/>
</dbReference>
<dbReference type="AlphaFoldDB" id="A0A0F3P7K3"/>
<dbReference type="SUPFAM" id="SSF52540">
    <property type="entry name" value="P-loop containing nucleoside triphosphate hydrolases"/>
    <property type="match status" value="1"/>
</dbReference>
<dbReference type="InterPro" id="IPR013029">
    <property type="entry name" value="YchF_C"/>
</dbReference>
<keyword evidence="5" id="KW-0460">Magnesium</keyword>
<dbReference type="Proteomes" id="UP000033671">
    <property type="component" value="Unassembled WGS sequence"/>
</dbReference>
<dbReference type="InterPro" id="IPR023192">
    <property type="entry name" value="TGS-like_dom_sf"/>
</dbReference>
<evidence type="ECO:0000313" key="10">
    <source>
        <dbReference type="Proteomes" id="UP000033671"/>
    </source>
</evidence>
<dbReference type="RefSeq" id="WP_045916990.1">
    <property type="nucleotide sequence ID" value="NZ_LAOA01000025.1"/>
</dbReference>
<dbReference type="CDD" id="cd04867">
    <property type="entry name" value="TGS_YchF_OLA1"/>
    <property type="match status" value="1"/>
</dbReference>
<keyword evidence="3 6" id="KW-0547">Nucleotide-binding</keyword>
<organism evidence="9 10">
    <name type="scientific">Orientia tsutsugamushi str. TA716</name>
    <dbReference type="NCBI Taxonomy" id="1359175"/>
    <lineage>
        <taxon>Bacteria</taxon>
        <taxon>Pseudomonadati</taxon>
        <taxon>Pseudomonadota</taxon>
        <taxon>Alphaproteobacteria</taxon>
        <taxon>Rickettsiales</taxon>
        <taxon>Rickettsiaceae</taxon>
        <taxon>Rickettsieae</taxon>
        <taxon>Orientia</taxon>
    </lineage>
</organism>
<dbReference type="PANTHER" id="PTHR23305:SF18">
    <property type="entry name" value="OBG-TYPE G DOMAIN-CONTAINING PROTEIN"/>
    <property type="match status" value="1"/>
</dbReference>
<sequence length="366" mass="40896">MELRYGIVGLPNVGKSTLFNALTATQSANVGNYPFCTIEPNIGIVAVPDHRLQKLADIAGSQSIIPTYVKFVDIAGLVKGASSGEGLGNKFLSHIREVDAIIHVLRCFDISDITHVYGSIDPVRDAEIIELELILADLESIEKRLPALEKKSRGGDQKAKEEIELLYHAQQILRNDQPVRKLPLYREKSQKFDQLQLLTTKPVIYVCNVLEHEAVSGNALCKAVQESDILCQSDMIIISSSIESEIASLSTLEEKKDYLNIWGLQETGLNKIIKSCYRLFDLNSYFTVGPKEARAWTIVKGTLAPQAAGIIHTDFERGFIKAEVISYEDYIKYNGESKAKEHGRLRIEGKDYVVQDGDIIHFRFNV</sequence>
<comment type="caution">
    <text evidence="9">The sequence shown here is derived from an EMBL/GenBank/DDBJ whole genome shotgun (WGS) entry which is preliminary data.</text>
</comment>
<evidence type="ECO:0000256" key="1">
    <source>
        <dbReference type="ARBA" id="ARBA00001946"/>
    </source>
</evidence>
<keyword evidence="2" id="KW-0479">Metal-binding</keyword>
<dbReference type="Pfam" id="PF01926">
    <property type="entry name" value="MMR_HSR1"/>
    <property type="match status" value="1"/>
</dbReference>
<protein>
    <recommendedName>
        <fullName evidence="6">Ribosome-binding ATPase YchF</fullName>
    </recommendedName>
</protein>
<dbReference type="GO" id="GO:0046872">
    <property type="term" value="F:metal ion binding"/>
    <property type="evidence" value="ECO:0007669"/>
    <property type="project" value="UniProtKB-KW"/>
</dbReference>
<dbReference type="PANTHER" id="PTHR23305">
    <property type="entry name" value="OBG GTPASE FAMILY"/>
    <property type="match status" value="1"/>
</dbReference>
<dbReference type="PIRSF" id="PIRSF006641">
    <property type="entry name" value="CHP00092"/>
    <property type="match status" value="1"/>
</dbReference>
<name>A0A0F3P7K3_ORITS</name>
<feature type="binding site" evidence="6">
    <location>
        <begin position="12"/>
        <end position="17"/>
    </location>
    <ligand>
        <name>ATP</name>
        <dbReference type="ChEBI" id="CHEBI:30616"/>
    </ligand>
</feature>
<feature type="domain" description="TGS" evidence="8">
    <location>
        <begin position="281"/>
        <end position="364"/>
    </location>
</feature>
<dbReference type="InterPro" id="IPR027417">
    <property type="entry name" value="P-loop_NTPase"/>
</dbReference>
<dbReference type="GO" id="GO:0005524">
    <property type="term" value="F:ATP binding"/>
    <property type="evidence" value="ECO:0007669"/>
    <property type="project" value="UniProtKB-UniRule"/>
</dbReference>
<dbReference type="InterPro" id="IPR004396">
    <property type="entry name" value="ATPase_YchF/OLA1"/>
</dbReference>
<comment type="cofactor">
    <cofactor evidence="1">
        <name>Mg(2+)</name>
        <dbReference type="ChEBI" id="CHEBI:18420"/>
    </cofactor>
</comment>
<accession>A0A0F3P7K3</accession>
<dbReference type="PROSITE" id="PS51880">
    <property type="entry name" value="TGS"/>
    <property type="match status" value="1"/>
</dbReference>
<dbReference type="PROSITE" id="PS51710">
    <property type="entry name" value="G_OBG"/>
    <property type="match status" value="1"/>
</dbReference>
<dbReference type="GO" id="GO:0043023">
    <property type="term" value="F:ribosomal large subunit binding"/>
    <property type="evidence" value="ECO:0007669"/>
    <property type="project" value="UniProtKB-UniRule"/>
</dbReference>
<proteinExistence type="inferred from homology"/>
<dbReference type="NCBIfam" id="TIGR00092">
    <property type="entry name" value="redox-regulated ATPase YchF"/>
    <property type="match status" value="1"/>
</dbReference>
<dbReference type="Pfam" id="PF06071">
    <property type="entry name" value="YchF-GTPase_C"/>
    <property type="match status" value="1"/>
</dbReference>
<keyword evidence="4 6" id="KW-0067">ATP-binding</keyword>
<feature type="domain" description="OBG-type G" evidence="7">
    <location>
        <begin position="3"/>
        <end position="281"/>
    </location>
</feature>
<dbReference type="InterPro" id="IPR012675">
    <property type="entry name" value="Beta-grasp_dom_sf"/>
</dbReference>
<evidence type="ECO:0000256" key="6">
    <source>
        <dbReference type="HAMAP-Rule" id="MF_00944"/>
    </source>
</evidence>
<comment type="function">
    <text evidence="6">ATPase that binds to both the 70S ribosome and the 50S ribosomal subunit in a nucleotide-independent manner.</text>
</comment>
<dbReference type="FunFam" id="3.10.20.30:FF:000001">
    <property type="entry name" value="Ribosome-binding ATPase YchF"/>
    <property type="match status" value="1"/>
</dbReference>
<dbReference type="InterPro" id="IPR006073">
    <property type="entry name" value="GTP-bd"/>
</dbReference>
<dbReference type="InterPro" id="IPR012676">
    <property type="entry name" value="TGS-like"/>
</dbReference>
<comment type="similarity">
    <text evidence="6">Belongs to the TRAFAC class OBG-HflX-like GTPase superfamily. OBG GTPase family. YchF/OLA1 subfamily.</text>
</comment>
<dbReference type="InterPro" id="IPR041706">
    <property type="entry name" value="YchF_N"/>
</dbReference>
<evidence type="ECO:0000259" key="7">
    <source>
        <dbReference type="PROSITE" id="PS51710"/>
    </source>
</evidence>
<evidence type="ECO:0000256" key="5">
    <source>
        <dbReference type="ARBA" id="ARBA00022842"/>
    </source>
</evidence>
<dbReference type="Gene3D" id="3.10.20.30">
    <property type="match status" value="1"/>
</dbReference>
<evidence type="ECO:0000259" key="8">
    <source>
        <dbReference type="PROSITE" id="PS51880"/>
    </source>
</evidence>
<evidence type="ECO:0000256" key="2">
    <source>
        <dbReference type="ARBA" id="ARBA00022723"/>
    </source>
</evidence>
<dbReference type="HAMAP" id="MF_00944">
    <property type="entry name" value="YchF_OLA1_ATPase"/>
    <property type="match status" value="1"/>
</dbReference>
<reference evidence="9 10" key="1">
    <citation type="submission" date="2015-01" db="EMBL/GenBank/DDBJ databases">
        <title>Genome Sequencing of Rickettsiales.</title>
        <authorList>
            <person name="Daugherty S.C."/>
            <person name="Su Q."/>
            <person name="Abolude K."/>
            <person name="Beier-Sexton M."/>
            <person name="Carlyon J.A."/>
            <person name="Carter R."/>
            <person name="Day N.P."/>
            <person name="Dumler S.J."/>
            <person name="Dyachenko V."/>
            <person name="Godinez A."/>
            <person name="Kurtti T.J."/>
            <person name="Lichay M."/>
            <person name="Mullins K.E."/>
            <person name="Ott S."/>
            <person name="Pappas-Brown V."/>
            <person name="Paris D.H."/>
            <person name="Patel P."/>
            <person name="Richards A.L."/>
            <person name="Sadzewicz L."/>
            <person name="Sears K."/>
            <person name="Seidman D."/>
            <person name="Sengamalay N."/>
            <person name="Stenos J."/>
            <person name="Tallon L.J."/>
            <person name="Vincent G."/>
            <person name="Fraser C.M."/>
            <person name="Munderloh U."/>
            <person name="Dunning-Hotopp J.C."/>
        </authorList>
    </citation>
    <scope>NUCLEOTIDE SEQUENCE [LARGE SCALE GENOMIC DNA]</scope>
    <source>
        <strain evidence="9 10">TA716</strain>
    </source>
</reference>
<dbReference type="InterPro" id="IPR004095">
    <property type="entry name" value="TGS"/>
</dbReference>
<dbReference type="PRINTS" id="PR00326">
    <property type="entry name" value="GTP1OBG"/>
</dbReference>
<evidence type="ECO:0000313" key="9">
    <source>
        <dbReference type="EMBL" id="KJV76268.1"/>
    </source>
</evidence>
<gene>
    <name evidence="6" type="primary">ychF</name>
    <name evidence="9" type="ORF">OTSTA716_0859</name>
</gene>
<dbReference type="Gene3D" id="1.10.150.300">
    <property type="entry name" value="TGS-like domain"/>
    <property type="match status" value="1"/>
</dbReference>
<evidence type="ECO:0000256" key="3">
    <source>
        <dbReference type="ARBA" id="ARBA00022741"/>
    </source>
</evidence>
<dbReference type="EMBL" id="LAOA01000025">
    <property type="protein sequence ID" value="KJV76268.1"/>
    <property type="molecule type" value="Genomic_DNA"/>
</dbReference>
<dbReference type="SUPFAM" id="SSF81271">
    <property type="entry name" value="TGS-like"/>
    <property type="match status" value="1"/>
</dbReference>
<dbReference type="PATRIC" id="fig|1359175.3.peg.1662"/>
<dbReference type="CDD" id="cd01900">
    <property type="entry name" value="YchF"/>
    <property type="match status" value="1"/>
</dbReference>
<dbReference type="GO" id="GO:0005737">
    <property type="term" value="C:cytoplasm"/>
    <property type="evidence" value="ECO:0007669"/>
    <property type="project" value="TreeGrafter"/>
</dbReference>
<dbReference type="Gene3D" id="3.40.50.300">
    <property type="entry name" value="P-loop containing nucleotide triphosphate hydrolases"/>
    <property type="match status" value="1"/>
</dbReference>